<evidence type="ECO:0000259" key="4">
    <source>
        <dbReference type="Pfam" id="PF04112"/>
    </source>
</evidence>
<evidence type="ECO:0000256" key="3">
    <source>
        <dbReference type="ARBA" id="ARBA00022490"/>
    </source>
</evidence>
<evidence type="ECO:0000313" key="7">
    <source>
        <dbReference type="Proteomes" id="UP001239445"/>
    </source>
</evidence>
<evidence type="ECO:0000256" key="1">
    <source>
        <dbReference type="ARBA" id="ARBA00004496"/>
    </source>
</evidence>
<accession>A0AAJ0BNP2</accession>
<dbReference type="PANTHER" id="PTHR21373">
    <property type="entry name" value="GLUCOSE REPRESSIBLE PROTEIN MAK10"/>
    <property type="match status" value="1"/>
</dbReference>
<evidence type="ECO:0000259" key="5">
    <source>
        <dbReference type="Pfam" id="PF25789"/>
    </source>
</evidence>
<dbReference type="InterPro" id="IPR007244">
    <property type="entry name" value="Naa35_N"/>
</dbReference>
<protein>
    <submittedName>
        <fullName evidence="6">N-alpha-acetyltransferase 35, NatC auxiliary subunit</fullName>
    </submittedName>
</protein>
<feature type="domain" description="NAA35-like TPR repeats" evidence="5">
    <location>
        <begin position="333"/>
        <end position="662"/>
    </location>
</feature>
<dbReference type="PANTHER" id="PTHR21373:SF0">
    <property type="entry name" value="N-ALPHA-ACETYLTRANSFERASE 35, NATC AUXILIARY SUBUNIT"/>
    <property type="match status" value="1"/>
</dbReference>
<reference evidence="6" key="1">
    <citation type="submission" date="2023-06" db="EMBL/GenBank/DDBJ databases">
        <title>Genome-scale phylogeny and comparative genomics of the fungal order Sordariales.</title>
        <authorList>
            <consortium name="Lawrence Berkeley National Laboratory"/>
            <person name="Hensen N."/>
            <person name="Bonometti L."/>
            <person name="Westerberg I."/>
            <person name="Brannstrom I.O."/>
            <person name="Guillou S."/>
            <person name="Cros-Aarteil S."/>
            <person name="Calhoun S."/>
            <person name="Haridas S."/>
            <person name="Kuo A."/>
            <person name="Mondo S."/>
            <person name="Pangilinan J."/>
            <person name="Riley R."/>
            <person name="Labutti K."/>
            <person name="Andreopoulos B."/>
            <person name="Lipzen A."/>
            <person name="Chen C."/>
            <person name="Yanf M."/>
            <person name="Daum C."/>
            <person name="Ng V."/>
            <person name="Clum A."/>
            <person name="Steindorff A."/>
            <person name="Ohm R."/>
            <person name="Martin F."/>
            <person name="Silar P."/>
            <person name="Natvig D."/>
            <person name="Lalanne C."/>
            <person name="Gautier V."/>
            <person name="Ament-Velasquez S.L."/>
            <person name="Kruys A."/>
            <person name="Hutchinson M.I."/>
            <person name="Powell A.J."/>
            <person name="Barry K."/>
            <person name="Miller A.N."/>
            <person name="Grigoriev I.V."/>
            <person name="Debuchy R."/>
            <person name="Gladieux P."/>
            <person name="Thoren M.H."/>
            <person name="Johannesson H."/>
        </authorList>
    </citation>
    <scope>NUCLEOTIDE SEQUENCE</scope>
    <source>
        <strain evidence="6">PSN4</strain>
    </source>
</reference>
<keyword evidence="7" id="KW-1185">Reference proteome</keyword>
<dbReference type="Pfam" id="PF04112">
    <property type="entry name" value="Mak10"/>
    <property type="match status" value="1"/>
</dbReference>
<feature type="domain" description="NAA35-like N-terminal" evidence="4">
    <location>
        <begin position="55"/>
        <end position="214"/>
    </location>
</feature>
<sequence length="759" mass="86350">MAQEEASVSQEFTGLSIDHPVYCYGQPQPPPVTSEGVIAIDITRNFLDAAATLEPGQLVKDGYFTLFESVGAIEIMDPKMDSGCLAPDESLDEDYDVTRPLLPAEVLGIIDQLLCLEMAWHLGYPLSQTLLTNVYIEAMLVPNPTTIKEADFIRGEGPRDPMFIVLRAYCLGLLKACLHVNERIKYEHYYEEEDFVTTTYHRSLLENIDDIEIRDEIMAAKRLVHSLRPKISDEMADALSFRLELRTAFLRAIELAELRSHWESLSLPWSQMKAIWEPINRSRHLGTPVPEAFSTKLQRRLASTMPPRPIVQPSFEETYEHFKKFFADGIDLLKILNYTDSQSLLNFVVTFQAQKPQPLVYIRTLLQWFLIQDMVVLGRVSIRQVLDDDLSIVALPCSRLLDPANDEVEAPHDTRFAIAHQMELFRQRVAPSYLDIFKALCQNRCRVRRALCHAIQDWETVQMDAEEIDQLLQVQLEEKPITYDGSTPAYSIPLSSWAYLYKVRLMEWIVQLGFELETYQPDEMAGMYWYLSYLAKTRAKHAERIKAFTVQRLNELRAHPFSNTAAMEATFTTSLSYLRATILDATSTLELADALSCLYTVLGRLRLIVPPPRPYSSDELRYEIRMKPFAPISLPRLPSYDNFVRLSAQHETSTAGLLDFAQRAVVNAKMGYDVLGKMGEKEAFTANAHERWLAGIKNCNKSGIAINIAVAAIRRALESGAAKEGGMAPGEQKVMVELPKPAKSYHEWWIVPKIVEKKS</sequence>
<dbReference type="InterPro" id="IPR057983">
    <property type="entry name" value="NAA35-like_N"/>
</dbReference>
<dbReference type="GO" id="GO:0031417">
    <property type="term" value="C:NatC complex"/>
    <property type="evidence" value="ECO:0007669"/>
    <property type="project" value="InterPro"/>
</dbReference>
<dbReference type="EMBL" id="MU839827">
    <property type="protein sequence ID" value="KAK1761252.1"/>
    <property type="molecule type" value="Genomic_DNA"/>
</dbReference>
<dbReference type="Proteomes" id="UP001239445">
    <property type="component" value="Unassembled WGS sequence"/>
</dbReference>
<proteinExistence type="inferred from homology"/>
<gene>
    <name evidence="6" type="ORF">QBC47DRAFT_369481</name>
</gene>
<keyword evidence="3" id="KW-0963">Cytoplasm</keyword>
<comment type="subcellular location">
    <subcellularLocation>
        <location evidence="1">Cytoplasm</location>
    </subcellularLocation>
</comment>
<evidence type="ECO:0000313" key="6">
    <source>
        <dbReference type="EMBL" id="KAK1761252.1"/>
    </source>
</evidence>
<organism evidence="6 7">
    <name type="scientific">Echria macrotheca</name>
    <dbReference type="NCBI Taxonomy" id="438768"/>
    <lineage>
        <taxon>Eukaryota</taxon>
        <taxon>Fungi</taxon>
        <taxon>Dikarya</taxon>
        <taxon>Ascomycota</taxon>
        <taxon>Pezizomycotina</taxon>
        <taxon>Sordariomycetes</taxon>
        <taxon>Sordariomycetidae</taxon>
        <taxon>Sordariales</taxon>
        <taxon>Schizotheciaceae</taxon>
        <taxon>Echria</taxon>
    </lineage>
</organism>
<comment type="similarity">
    <text evidence="2">Belongs to the MAK10 family.</text>
</comment>
<evidence type="ECO:0000256" key="2">
    <source>
        <dbReference type="ARBA" id="ARBA00006289"/>
    </source>
</evidence>
<dbReference type="AlphaFoldDB" id="A0AAJ0BNP2"/>
<comment type="caution">
    <text evidence="6">The sequence shown here is derived from an EMBL/GenBank/DDBJ whole genome shotgun (WGS) entry which is preliminary data.</text>
</comment>
<dbReference type="Pfam" id="PF25789">
    <property type="entry name" value="TPR_NAA35"/>
    <property type="match status" value="1"/>
</dbReference>
<dbReference type="InterPro" id="IPR057982">
    <property type="entry name" value="TPR_NAA35"/>
</dbReference>
<name>A0AAJ0BNP2_9PEZI</name>